<evidence type="ECO:0000313" key="2">
    <source>
        <dbReference type="Proteomes" id="UP000432464"/>
    </source>
</evidence>
<proteinExistence type="predicted"/>
<dbReference type="AlphaFoldDB" id="A0A6I3L1C3"/>
<comment type="caution">
    <text evidence="1">The sequence shown here is derived from an EMBL/GenBank/DDBJ whole genome shotgun (WGS) entry which is preliminary data.</text>
</comment>
<gene>
    <name evidence="1" type="ORF">GLP40_25385</name>
</gene>
<keyword evidence="2" id="KW-1185">Reference proteome</keyword>
<evidence type="ECO:0000313" key="1">
    <source>
        <dbReference type="EMBL" id="MTE16092.1"/>
    </source>
</evidence>
<accession>A0A6I3L1C3</accession>
<name>A0A6I3L1C3_9NOCA</name>
<dbReference type="Proteomes" id="UP000432464">
    <property type="component" value="Unassembled WGS sequence"/>
</dbReference>
<protein>
    <recommendedName>
        <fullName evidence="3">Resolvase/invertase-type recombinase catalytic domain-containing protein</fullName>
    </recommendedName>
</protein>
<dbReference type="RefSeq" id="WP_154790499.1">
    <property type="nucleotide sequence ID" value="NZ_WMBB01000012.1"/>
</dbReference>
<organism evidence="1 2">
    <name type="scientific">Nocardia aurantiaca</name>
    <dbReference type="NCBI Taxonomy" id="2675850"/>
    <lineage>
        <taxon>Bacteria</taxon>
        <taxon>Bacillati</taxon>
        <taxon>Actinomycetota</taxon>
        <taxon>Actinomycetes</taxon>
        <taxon>Mycobacteriales</taxon>
        <taxon>Nocardiaceae</taxon>
        <taxon>Nocardia</taxon>
    </lineage>
</organism>
<evidence type="ECO:0008006" key="3">
    <source>
        <dbReference type="Google" id="ProtNLM"/>
    </source>
</evidence>
<reference evidence="1 2" key="1">
    <citation type="submission" date="2019-11" db="EMBL/GenBank/DDBJ databases">
        <title>Nocardia sp. nov. CT2-14 isolated from soil.</title>
        <authorList>
            <person name="Kanchanasin P."/>
            <person name="Tanasupawat S."/>
            <person name="Yuki M."/>
            <person name="Kudo T."/>
        </authorList>
    </citation>
    <scope>NUCLEOTIDE SEQUENCE [LARGE SCALE GENOMIC DNA]</scope>
    <source>
        <strain evidence="1 2">CT2-14</strain>
    </source>
</reference>
<sequence>MGLLPSAVGFLRSDVSGLQQPQDELRIRRAAKRTGYDLRKTIVFSERTHDRTRRLRVAIDRLGVDAVIVPSTEHFDGRAIPDELLDVATVITVSPGITVARQLATDDVTGTAR</sequence>
<dbReference type="EMBL" id="WMBB01000012">
    <property type="protein sequence ID" value="MTE16092.1"/>
    <property type="molecule type" value="Genomic_DNA"/>
</dbReference>